<evidence type="ECO:0000313" key="10">
    <source>
        <dbReference type="EMBL" id="MBW0533094.1"/>
    </source>
</evidence>
<dbReference type="Pfam" id="PF06090">
    <property type="entry name" value="Ins_P5_2-kin"/>
    <property type="match status" value="1"/>
</dbReference>
<evidence type="ECO:0000256" key="4">
    <source>
        <dbReference type="ARBA" id="ARBA00022679"/>
    </source>
</evidence>
<evidence type="ECO:0000256" key="8">
    <source>
        <dbReference type="RuleBase" id="RU364126"/>
    </source>
</evidence>
<dbReference type="GO" id="GO:0035299">
    <property type="term" value="F:inositol-1,3,4,5,6-pentakisphosphate 2-kinase activity"/>
    <property type="evidence" value="ECO:0007669"/>
    <property type="project" value="UniProtKB-EC"/>
</dbReference>
<feature type="compositionally biased region" description="Polar residues" evidence="9">
    <location>
        <begin position="64"/>
        <end position="74"/>
    </location>
</feature>
<comment type="caution">
    <text evidence="10">The sequence shown here is derived from an EMBL/GenBank/DDBJ whole genome shotgun (WGS) entry which is preliminary data.</text>
</comment>
<dbReference type="Gene3D" id="3.30.200.110">
    <property type="entry name" value="Inositol-pentakisphosphate 2-kinase, N-lobe"/>
    <property type="match status" value="1"/>
</dbReference>
<dbReference type="PANTHER" id="PTHR14456:SF2">
    <property type="entry name" value="INOSITOL-PENTAKISPHOSPHATE 2-KINASE"/>
    <property type="match status" value="1"/>
</dbReference>
<dbReference type="InterPro" id="IPR009286">
    <property type="entry name" value="Ins_P5_2-kin"/>
</dbReference>
<dbReference type="GO" id="GO:0005524">
    <property type="term" value="F:ATP binding"/>
    <property type="evidence" value="ECO:0007669"/>
    <property type="project" value="UniProtKB-KW"/>
</dbReference>
<comment type="function">
    <text evidence="8">Phosphorylates Ins(1,3,4,5,6)P5 at position 2 to form Ins(1,2,3,4,5,6)P6 (InsP6 or phytate).</text>
</comment>
<dbReference type="Proteomes" id="UP000765509">
    <property type="component" value="Unassembled WGS sequence"/>
</dbReference>
<evidence type="ECO:0000256" key="7">
    <source>
        <dbReference type="ARBA" id="ARBA00022840"/>
    </source>
</evidence>
<dbReference type="EMBL" id="AVOT02038258">
    <property type="protein sequence ID" value="MBW0533094.1"/>
    <property type="molecule type" value="Genomic_DNA"/>
</dbReference>
<dbReference type="GO" id="GO:0032958">
    <property type="term" value="P:inositol phosphate biosynthetic process"/>
    <property type="evidence" value="ECO:0007669"/>
    <property type="project" value="TreeGrafter"/>
</dbReference>
<reference evidence="10" key="1">
    <citation type="submission" date="2021-03" db="EMBL/GenBank/DDBJ databases">
        <title>Draft genome sequence of rust myrtle Austropuccinia psidii MF-1, a brazilian biotype.</title>
        <authorList>
            <person name="Quecine M.C."/>
            <person name="Pachon D.M.R."/>
            <person name="Bonatelli M.L."/>
            <person name="Correr F.H."/>
            <person name="Franceschini L.M."/>
            <person name="Leite T.F."/>
            <person name="Margarido G.R.A."/>
            <person name="Almeida C.A."/>
            <person name="Ferrarezi J.A."/>
            <person name="Labate C.A."/>
        </authorList>
    </citation>
    <scope>NUCLEOTIDE SEQUENCE</scope>
    <source>
        <strain evidence="10">MF-1</strain>
    </source>
</reference>
<evidence type="ECO:0000256" key="6">
    <source>
        <dbReference type="ARBA" id="ARBA00022777"/>
    </source>
</evidence>
<keyword evidence="5 8" id="KW-0547">Nucleotide-binding</keyword>
<name>A0A9Q3IBU9_9BASI</name>
<keyword evidence="11" id="KW-1185">Reference proteome</keyword>
<evidence type="ECO:0000256" key="5">
    <source>
        <dbReference type="ARBA" id="ARBA00022741"/>
    </source>
</evidence>
<evidence type="ECO:0000313" key="11">
    <source>
        <dbReference type="Proteomes" id="UP000765509"/>
    </source>
</evidence>
<feature type="region of interest" description="Disordered" evidence="9">
    <location>
        <begin position="54"/>
        <end position="74"/>
    </location>
</feature>
<keyword evidence="6 8" id="KW-0418">Kinase</keyword>
<keyword evidence="7 8" id="KW-0067">ATP-binding</keyword>
<organism evidence="10 11">
    <name type="scientific">Austropuccinia psidii MF-1</name>
    <dbReference type="NCBI Taxonomy" id="1389203"/>
    <lineage>
        <taxon>Eukaryota</taxon>
        <taxon>Fungi</taxon>
        <taxon>Dikarya</taxon>
        <taxon>Basidiomycota</taxon>
        <taxon>Pucciniomycotina</taxon>
        <taxon>Pucciniomycetes</taxon>
        <taxon>Pucciniales</taxon>
        <taxon>Sphaerophragmiaceae</taxon>
        <taxon>Austropuccinia</taxon>
    </lineage>
</organism>
<evidence type="ECO:0000256" key="1">
    <source>
        <dbReference type="ARBA" id="ARBA00001774"/>
    </source>
</evidence>
<dbReference type="InterPro" id="IPR043001">
    <property type="entry name" value="IP5_2-K_N_lobe"/>
</dbReference>
<keyword evidence="4 8" id="KW-0808">Transferase</keyword>
<gene>
    <name evidence="10" type="ORF">O181_072809</name>
</gene>
<comment type="domain">
    <text evidence="8">The EXKPK motif is conserved in inositol-pentakisphosphate 2-kinases of both family 1 and 2.</text>
</comment>
<comment type="catalytic activity">
    <reaction evidence="1 8">
        <text>1D-myo-inositol 1,3,4,5,6-pentakisphosphate + ATP = 1D-myo-inositol hexakisphosphate + ADP + H(+)</text>
        <dbReference type="Rhea" id="RHEA:20313"/>
        <dbReference type="ChEBI" id="CHEBI:15378"/>
        <dbReference type="ChEBI" id="CHEBI:30616"/>
        <dbReference type="ChEBI" id="CHEBI:57733"/>
        <dbReference type="ChEBI" id="CHEBI:58130"/>
        <dbReference type="ChEBI" id="CHEBI:456216"/>
        <dbReference type="EC" id="2.7.1.158"/>
    </reaction>
</comment>
<sequence length="511" mass="58203">MSSTESVFLSSPSDWRYVAEGSANLVVVYDPSFEKNFFHQNLKNKALRLHKKSVDKTKTHSKTNHNPADQNLTFSSLNPSVQNDLLQSIASDDLNDISFLDFHHEIISRLLEPTHLLQFELVELNPAWFKELIAQVEPSRPAFRRINETIDSNRTQVIMTNNLVGTVGDQSNNQTIAIEIKPKWSFLPQRPSSLDSDISQIKMNFCRTCVFRAVRSTLKTIDSPDQIKNHLTQLNNYYISSNRFCALELFDTANPASLQASLHQLYNEWRLDSNLNLPTTSSRLRPHQKHNNLSVFQHGASENPTSLKLGKSMLDVVATCLKSSHILQDLDQFQRRLDPIDIEGISTLLNTNLQADLNENILKEPIQLTELKEIVTILAEKIPWPEYINIFDLFSCRKKVIMYVLSMAFKDCSIFIRIPVQKSTNGELLPSATAVEEAEIKIIDLDLKPLSRIKKWIKDDKVIFTCFKSLLANLESNEKNSSCSTHTGFPISCQQLCKQHKHSAAGQTLRR</sequence>
<proteinExistence type="predicted"/>
<dbReference type="GO" id="GO:0005634">
    <property type="term" value="C:nucleus"/>
    <property type="evidence" value="ECO:0007669"/>
    <property type="project" value="TreeGrafter"/>
</dbReference>
<dbReference type="EC" id="2.7.1.158" evidence="2 8"/>
<protein>
    <recommendedName>
        <fullName evidence="3 8">Inositol-pentakisphosphate 2-kinase</fullName>
        <ecNumber evidence="2 8">2.7.1.158</ecNumber>
    </recommendedName>
</protein>
<evidence type="ECO:0000256" key="9">
    <source>
        <dbReference type="SAM" id="MobiDB-lite"/>
    </source>
</evidence>
<evidence type="ECO:0000256" key="2">
    <source>
        <dbReference type="ARBA" id="ARBA00012023"/>
    </source>
</evidence>
<accession>A0A9Q3IBU9</accession>
<dbReference type="AlphaFoldDB" id="A0A9Q3IBU9"/>
<dbReference type="OrthoDB" id="272370at2759"/>
<dbReference type="PANTHER" id="PTHR14456">
    <property type="entry name" value="INOSITOL POLYPHOSPHATE KINASE 1"/>
    <property type="match status" value="1"/>
</dbReference>
<evidence type="ECO:0000256" key="3">
    <source>
        <dbReference type="ARBA" id="ARBA00014846"/>
    </source>
</evidence>